<evidence type="ECO:0000256" key="1">
    <source>
        <dbReference type="SAM" id="Phobius"/>
    </source>
</evidence>
<dbReference type="OrthoDB" id="3819831at2"/>
<accession>A0A5J6V2Y0</accession>
<dbReference type="EMBL" id="CP044427">
    <property type="protein sequence ID" value="QFG68219.1"/>
    <property type="molecule type" value="Genomic_DNA"/>
</dbReference>
<proteinExistence type="predicted"/>
<sequence length="331" mass="36036">MTRLVRVELRRILARRVLVLAVLAAAVVALMAVFGVHQLSVSINDQRAHAQNYVEEARSYWEPSSLEDYQACVRDQARARQETGQGEVDFGCEQMRRPPVLEDFMPVSPSMEGQYRELLGYLVYPFLFLALAAGSTSVAAEFTHRTMGSWLTFLPRRLPVFSAKVVAAALTGIPIAGVGLGLVLIGVPAVFRYHGIDDGLSGAQWVSMGWMALRVVGLAAAAAAFGAGAAFLVRHSAVVLGLMVGYLVLAEGILRGLYPSWTRWLLGTNLEAFVEHGTTWVQWPTFCDDITVSCTPTTHVVSFAQGAVVLSTLLVLTLGLALLRFQRSDVE</sequence>
<dbReference type="RefSeq" id="WP_158060607.1">
    <property type="nucleotide sequence ID" value="NZ_CP044427.1"/>
</dbReference>
<evidence type="ECO:0000313" key="3">
    <source>
        <dbReference type="Proteomes" id="UP000326546"/>
    </source>
</evidence>
<keyword evidence="1" id="KW-0472">Membrane</keyword>
<feature type="transmembrane region" description="Helical" evidence="1">
    <location>
        <begin position="211"/>
        <end position="232"/>
    </location>
</feature>
<feature type="transmembrane region" description="Helical" evidence="1">
    <location>
        <begin position="239"/>
        <end position="258"/>
    </location>
</feature>
<keyword evidence="1" id="KW-0812">Transmembrane</keyword>
<reference evidence="2 3" key="1">
    <citation type="submission" date="2019-09" db="EMBL/GenBank/DDBJ databases">
        <title>Serinicoccus pratensis sp. nov., isolated from meadow soil.</title>
        <authorList>
            <person name="Zhang W."/>
        </authorList>
    </citation>
    <scope>NUCLEOTIDE SEQUENCE [LARGE SCALE GENOMIC DNA]</scope>
    <source>
        <strain evidence="2 3">W204</strain>
    </source>
</reference>
<dbReference type="Pfam" id="PF12679">
    <property type="entry name" value="ABC2_membrane_2"/>
    <property type="match status" value="1"/>
</dbReference>
<keyword evidence="3" id="KW-1185">Reference proteome</keyword>
<organism evidence="2 3">
    <name type="scientific">Ornithinimicrobium pratense</name>
    <dbReference type="NCBI Taxonomy" id="2593973"/>
    <lineage>
        <taxon>Bacteria</taxon>
        <taxon>Bacillati</taxon>
        <taxon>Actinomycetota</taxon>
        <taxon>Actinomycetes</taxon>
        <taxon>Micrococcales</taxon>
        <taxon>Ornithinimicrobiaceae</taxon>
        <taxon>Ornithinimicrobium</taxon>
    </lineage>
</organism>
<gene>
    <name evidence="2" type="ORF">FY030_05355</name>
</gene>
<feature type="transmembrane region" description="Helical" evidence="1">
    <location>
        <begin position="303"/>
        <end position="323"/>
    </location>
</feature>
<dbReference type="Proteomes" id="UP000326546">
    <property type="component" value="Chromosome"/>
</dbReference>
<dbReference type="KEGG" id="serw:FY030_05355"/>
<feature type="transmembrane region" description="Helical" evidence="1">
    <location>
        <begin position="161"/>
        <end position="191"/>
    </location>
</feature>
<dbReference type="AlphaFoldDB" id="A0A5J6V2Y0"/>
<name>A0A5J6V2Y0_9MICO</name>
<feature type="transmembrane region" description="Helical" evidence="1">
    <location>
        <begin position="12"/>
        <end position="34"/>
    </location>
</feature>
<evidence type="ECO:0000313" key="2">
    <source>
        <dbReference type="EMBL" id="QFG68219.1"/>
    </source>
</evidence>
<protein>
    <submittedName>
        <fullName evidence="2">ABC transporter permease subunit</fullName>
    </submittedName>
</protein>
<keyword evidence="1" id="KW-1133">Transmembrane helix</keyword>
<feature type="transmembrane region" description="Helical" evidence="1">
    <location>
        <begin position="118"/>
        <end position="140"/>
    </location>
</feature>